<feature type="compositionally biased region" description="Low complexity" evidence="2">
    <location>
        <begin position="15"/>
        <end position="34"/>
    </location>
</feature>
<organism evidence="3 4">
    <name type="scientific">Pseudoduganella rivuli</name>
    <dbReference type="NCBI Taxonomy" id="2666085"/>
    <lineage>
        <taxon>Bacteria</taxon>
        <taxon>Pseudomonadati</taxon>
        <taxon>Pseudomonadota</taxon>
        <taxon>Betaproteobacteria</taxon>
        <taxon>Burkholderiales</taxon>
        <taxon>Oxalobacteraceae</taxon>
        <taxon>Telluria group</taxon>
        <taxon>Pseudoduganella</taxon>
    </lineage>
</organism>
<evidence type="ECO:0000313" key="3">
    <source>
        <dbReference type="EMBL" id="MRV72166.1"/>
    </source>
</evidence>
<feature type="region of interest" description="Disordered" evidence="2">
    <location>
        <begin position="237"/>
        <end position="273"/>
    </location>
</feature>
<evidence type="ECO:0000256" key="2">
    <source>
        <dbReference type="SAM" id="MobiDB-lite"/>
    </source>
</evidence>
<feature type="coiled-coil region" evidence="1">
    <location>
        <begin position="110"/>
        <end position="140"/>
    </location>
</feature>
<protein>
    <recommendedName>
        <fullName evidence="5">Heme biosynthesis operon protein HemX</fullName>
    </recommendedName>
</protein>
<accession>A0A7X2LSD5</accession>
<evidence type="ECO:0008006" key="5">
    <source>
        <dbReference type="Google" id="ProtNLM"/>
    </source>
</evidence>
<gene>
    <name evidence="3" type="ORF">GJ700_10615</name>
</gene>
<keyword evidence="1" id="KW-0175">Coiled coil</keyword>
<dbReference type="Pfam" id="PF04375">
    <property type="entry name" value="HemX"/>
    <property type="match status" value="1"/>
</dbReference>
<dbReference type="InterPro" id="IPR007470">
    <property type="entry name" value="HemX"/>
</dbReference>
<dbReference type="PANTHER" id="PTHR38043">
    <property type="entry name" value="PROTEIN HEMX"/>
    <property type="match status" value="1"/>
</dbReference>
<comment type="caution">
    <text evidence="3">The sequence shown here is derived from an EMBL/GenBank/DDBJ whole genome shotgun (WGS) entry which is preliminary data.</text>
</comment>
<keyword evidence="4" id="KW-1185">Reference proteome</keyword>
<evidence type="ECO:0000313" key="4">
    <source>
        <dbReference type="Proteomes" id="UP000446768"/>
    </source>
</evidence>
<dbReference type="Proteomes" id="UP000446768">
    <property type="component" value="Unassembled WGS sequence"/>
</dbReference>
<name>A0A7X2LSD5_9BURK</name>
<proteinExistence type="predicted"/>
<feature type="compositionally biased region" description="Basic and acidic residues" evidence="2">
    <location>
        <begin position="237"/>
        <end position="249"/>
    </location>
</feature>
<feature type="region of interest" description="Disordered" evidence="2">
    <location>
        <begin position="1"/>
        <end position="49"/>
    </location>
</feature>
<feature type="compositionally biased region" description="Low complexity" evidence="2">
    <location>
        <begin position="252"/>
        <end position="270"/>
    </location>
</feature>
<feature type="compositionally biased region" description="Pro residues" evidence="2">
    <location>
        <begin position="35"/>
        <end position="46"/>
    </location>
</feature>
<dbReference type="EMBL" id="WKJJ01000006">
    <property type="protein sequence ID" value="MRV72166.1"/>
    <property type="molecule type" value="Genomic_DNA"/>
</dbReference>
<dbReference type="AlphaFoldDB" id="A0A7X2LSD5"/>
<reference evidence="3 4" key="1">
    <citation type="submission" date="2019-11" db="EMBL/GenBank/DDBJ databases">
        <title>Novel species isolated from a subtropical stream in China.</title>
        <authorList>
            <person name="Lu H."/>
        </authorList>
    </citation>
    <scope>NUCLEOTIDE SEQUENCE [LARGE SCALE GENOMIC DNA]</scope>
    <source>
        <strain evidence="3 4">FT92W</strain>
    </source>
</reference>
<sequence length="400" mass="43727">MNDLPTIPDSATESAQPAAKPGADNAAPQAAASMTPPPTPPAPPAPSVKNEMQRPLVIAVIALGVLLAAQTWSSHNQVRKLREEMARRLQQGDTVTADTGKVVRSVQEGTKELQIKVAMLENKQVEAQSQQLALEQLYQDLSKNRDEWALAEIEQVLSTASQQLQLAGNVPGALIALQNADRSLSRSDKPQFITIRRAIAKDTEKLKALPSVDTVGLAVRLDNVMAQVDTLPMLADEKPTLPAQPDRKAKAPVKPAAKGAKGAKEAPPAEQSSPWLGQVRDVWDEWSTEMWTDVRQLIRVRSVETPDALMLSPTQAYFLRENLKLRLLNARMALLSRNEAAFRSDLIAAQEALARYFDTRAKATQSVQALLRQVQNSNLAIEMPTLADSLNAVRNYKAKP</sequence>
<dbReference type="PANTHER" id="PTHR38043:SF1">
    <property type="entry name" value="PROTEIN HEMX"/>
    <property type="match status" value="1"/>
</dbReference>
<evidence type="ECO:0000256" key="1">
    <source>
        <dbReference type="SAM" id="Coils"/>
    </source>
</evidence>
<dbReference type="RefSeq" id="WP_154373481.1">
    <property type="nucleotide sequence ID" value="NZ_WKJJ01000006.1"/>
</dbReference>